<protein>
    <recommendedName>
        <fullName evidence="9 11">7-cyano-7-deazaguanine synthase</fullName>
        <ecNumber evidence="9 11">6.3.4.20</ecNumber>
    </recommendedName>
    <alternativeName>
        <fullName evidence="11">7-cyano-7-carbaguanine synthase</fullName>
    </alternativeName>
    <alternativeName>
        <fullName evidence="11">PreQ(0) synthase</fullName>
    </alternativeName>
    <alternativeName>
        <fullName evidence="11">Queuosine biosynthesis protein QueC</fullName>
    </alternativeName>
</protein>
<comment type="cofactor">
    <cofactor evidence="11">
        <name>Zn(2+)</name>
        <dbReference type="ChEBI" id="CHEBI:29105"/>
    </cofactor>
    <text evidence="11">Binds 1 zinc ion per subunit.</text>
</comment>
<keyword evidence="13" id="KW-1185">Reference proteome</keyword>
<evidence type="ECO:0000256" key="5">
    <source>
        <dbReference type="ARBA" id="ARBA00022785"/>
    </source>
</evidence>
<keyword evidence="3 11" id="KW-0479">Metal-binding</keyword>
<name>A0A7J0BFL1_9BACT</name>
<comment type="pathway">
    <text evidence="1 11">Purine metabolism; 7-cyano-7-deazaguanine biosynthesis.</text>
</comment>
<comment type="catalytic activity">
    <reaction evidence="10 11">
        <text>7-carboxy-7-carbaguanine + NH4(+) + 2 ATP = 7-cyano-7-carbaguanine + 2 AMP + 2 diphosphate + 2 H(+)</text>
        <dbReference type="Rhea" id="RHEA:27982"/>
        <dbReference type="ChEBI" id="CHEBI:15378"/>
        <dbReference type="ChEBI" id="CHEBI:28938"/>
        <dbReference type="ChEBI" id="CHEBI:30616"/>
        <dbReference type="ChEBI" id="CHEBI:33019"/>
        <dbReference type="ChEBI" id="CHEBI:45075"/>
        <dbReference type="ChEBI" id="CHEBI:61036"/>
        <dbReference type="ChEBI" id="CHEBI:456215"/>
        <dbReference type="EC" id="6.3.4.20"/>
    </reaction>
</comment>
<dbReference type="UniPathway" id="UPA00391"/>
<sequence length="219" mass="23385">MKDAVIVLSGGMDSAVLLAHELSQGVRVAALSFDYGSKHNSRELPMAAAICRHYGVDHAIVPLPFMNELFSSSLLQSGADIPDGAYDAESMKSTVVPFRNGILIAIAVGYAESVGASRVLIGSHSGDHHIYPDCRPEFNAAMNEAALCGTDGKVQVAFPFADRDKRAIGDLGRTLGVDYAGTWTCYKGGEVHCGTCGACDERKFALRHDEGMDPTTYLK</sequence>
<dbReference type="PANTHER" id="PTHR42914:SF1">
    <property type="entry name" value="7-CYANO-7-DEAZAGUANINE SYNTHASE"/>
    <property type="match status" value="1"/>
</dbReference>
<evidence type="ECO:0000256" key="6">
    <source>
        <dbReference type="ARBA" id="ARBA00022833"/>
    </source>
</evidence>
<keyword evidence="7 11" id="KW-0067">ATP-binding</keyword>
<accession>A0A7J0BFL1</accession>
<gene>
    <name evidence="11 12" type="primary">queC</name>
    <name evidence="12" type="ORF">DSM101010T_06930</name>
</gene>
<feature type="binding site" evidence="11">
    <location>
        <position position="185"/>
    </location>
    <ligand>
        <name>Zn(2+)</name>
        <dbReference type="ChEBI" id="CHEBI:29105"/>
    </ligand>
</feature>
<dbReference type="SUPFAM" id="SSF52402">
    <property type="entry name" value="Adenine nucleotide alpha hydrolases-like"/>
    <property type="match status" value="1"/>
</dbReference>
<feature type="binding site" evidence="11">
    <location>
        <position position="199"/>
    </location>
    <ligand>
        <name>Zn(2+)</name>
        <dbReference type="ChEBI" id="CHEBI:29105"/>
    </ligand>
</feature>
<dbReference type="HAMAP" id="MF_01633">
    <property type="entry name" value="QueC"/>
    <property type="match status" value="1"/>
</dbReference>
<dbReference type="Gene3D" id="3.40.50.620">
    <property type="entry name" value="HUPs"/>
    <property type="match status" value="1"/>
</dbReference>
<dbReference type="GO" id="GO:0008270">
    <property type="term" value="F:zinc ion binding"/>
    <property type="evidence" value="ECO:0007669"/>
    <property type="project" value="UniProtKB-UniRule"/>
</dbReference>
<dbReference type="Pfam" id="PF06508">
    <property type="entry name" value="QueC"/>
    <property type="match status" value="1"/>
</dbReference>
<reference evidence="12 13" key="1">
    <citation type="submission" date="2020-05" db="EMBL/GenBank/DDBJ databases">
        <title>Draft genome sequence of Desulfovibrio sp. strain HN2T.</title>
        <authorList>
            <person name="Ueno A."/>
            <person name="Tamazawa S."/>
            <person name="Tamamura S."/>
            <person name="Murakami T."/>
            <person name="Kiyama T."/>
            <person name="Inomata H."/>
            <person name="Amano Y."/>
            <person name="Miyakawa K."/>
            <person name="Tamaki H."/>
            <person name="Naganuma T."/>
            <person name="Kaneko K."/>
        </authorList>
    </citation>
    <scope>NUCLEOTIDE SEQUENCE [LARGE SCALE GENOMIC DNA]</scope>
    <source>
        <strain evidence="12 13">HN2</strain>
    </source>
</reference>
<dbReference type="PANTHER" id="PTHR42914">
    <property type="entry name" value="7-CYANO-7-DEAZAGUANINE SYNTHASE"/>
    <property type="match status" value="1"/>
</dbReference>
<evidence type="ECO:0000313" key="13">
    <source>
        <dbReference type="Proteomes" id="UP000503840"/>
    </source>
</evidence>
<keyword evidence="5 11" id="KW-0671">Queuosine biosynthesis</keyword>
<evidence type="ECO:0000256" key="10">
    <source>
        <dbReference type="ARBA" id="ARBA00047890"/>
    </source>
</evidence>
<dbReference type="InterPro" id="IPR018317">
    <property type="entry name" value="QueC"/>
</dbReference>
<feature type="binding site" evidence="11">
    <location>
        <position position="196"/>
    </location>
    <ligand>
        <name>Zn(2+)</name>
        <dbReference type="ChEBI" id="CHEBI:29105"/>
    </ligand>
</feature>
<feature type="binding site" evidence="11">
    <location>
        <begin position="8"/>
        <end position="18"/>
    </location>
    <ligand>
        <name>ATP</name>
        <dbReference type="ChEBI" id="CHEBI:30616"/>
    </ligand>
</feature>
<dbReference type="NCBIfam" id="TIGR00364">
    <property type="entry name" value="7-cyano-7-deazaguanine synthase QueC"/>
    <property type="match status" value="1"/>
</dbReference>
<evidence type="ECO:0000256" key="2">
    <source>
        <dbReference type="ARBA" id="ARBA00022598"/>
    </source>
</evidence>
<comment type="caution">
    <text evidence="12">The sequence shown here is derived from an EMBL/GenBank/DDBJ whole genome shotgun (WGS) entry which is preliminary data.</text>
</comment>
<evidence type="ECO:0000313" key="12">
    <source>
        <dbReference type="EMBL" id="GFM32328.1"/>
    </source>
</evidence>
<evidence type="ECO:0000256" key="1">
    <source>
        <dbReference type="ARBA" id="ARBA00005061"/>
    </source>
</evidence>
<dbReference type="PIRSF" id="PIRSF006293">
    <property type="entry name" value="ExsB"/>
    <property type="match status" value="1"/>
</dbReference>
<comment type="similarity">
    <text evidence="8 11">Belongs to the QueC family.</text>
</comment>
<dbReference type="EMBL" id="BLVO01000005">
    <property type="protein sequence ID" value="GFM32328.1"/>
    <property type="molecule type" value="Genomic_DNA"/>
</dbReference>
<dbReference type="GO" id="GO:0005524">
    <property type="term" value="F:ATP binding"/>
    <property type="evidence" value="ECO:0007669"/>
    <property type="project" value="UniProtKB-UniRule"/>
</dbReference>
<dbReference type="EC" id="6.3.4.20" evidence="9 11"/>
<feature type="binding site" evidence="11">
    <location>
        <position position="193"/>
    </location>
    <ligand>
        <name>Zn(2+)</name>
        <dbReference type="ChEBI" id="CHEBI:29105"/>
    </ligand>
</feature>
<dbReference type="AlphaFoldDB" id="A0A7J0BFL1"/>
<dbReference type="GO" id="GO:0008616">
    <property type="term" value="P:tRNA queuosine(34) biosynthetic process"/>
    <property type="evidence" value="ECO:0007669"/>
    <property type="project" value="UniProtKB-UniRule"/>
</dbReference>
<evidence type="ECO:0000256" key="4">
    <source>
        <dbReference type="ARBA" id="ARBA00022741"/>
    </source>
</evidence>
<comment type="function">
    <text evidence="11">Catalyzes the ATP-dependent conversion of 7-carboxy-7-deazaguanine (CDG) to 7-cyano-7-deazaguanine (preQ(0)).</text>
</comment>
<organism evidence="12 13">
    <name type="scientific">Desulfovibrio subterraneus</name>
    <dbReference type="NCBI Taxonomy" id="2718620"/>
    <lineage>
        <taxon>Bacteria</taxon>
        <taxon>Pseudomonadati</taxon>
        <taxon>Thermodesulfobacteriota</taxon>
        <taxon>Desulfovibrionia</taxon>
        <taxon>Desulfovibrionales</taxon>
        <taxon>Desulfovibrionaceae</taxon>
        <taxon>Desulfovibrio</taxon>
    </lineage>
</organism>
<dbReference type="GO" id="GO:0016879">
    <property type="term" value="F:ligase activity, forming carbon-nitrogen bonds"/>
    <property type="evidence" value="ECO:0007669"/>
    <property type="project" value="UniProtKB-UniRule"/>
</dbReference>
<evidence type="ECO:0000256" key="8">
    <source>
        <dbReference type="ARBA" id="ARBA00037993"/>
    </source>
</evidence>
<keyword evidence="2 11" id="KW-0436">Ligase</keyword>
<evidence type="ECO:0000256" key="7">
    <source>
        <dbReference type="ARBA" id="ARBA00022840"/>
    </source>
</evidence>
<evidence type="ECO:0000256" key="11">
    <source>
        <dbReference type="HAMAP-Rule" id="MF_01633"/>
    </source>
</evidence>
<proteinExistence type="inferred from homology"/>
<dbReference type="InterPro" id="IPR014729">
    <property type="entry name" value="Rossmann-like_a/b/a_fold"/>
</dbReference>
<keyword evidence="4 11" id="KW-0547">Nucleotide-binding</keyword>
<dbReference type="CDD" id="cd01995">
    <property type="entry name" value="QueC-like"/>
    <property type="match status" value="1"/>
</dbReference>
<keyword evidence="6 11" id="KW-0862">Zinc</keyword>
<evidence type="ECO:0000256" key="9">
    <source>
        <dbReference type="ARBA" id="ARBA00039149"/>
    </source>
</evidence>
<evidence type="ECO:0000256" key="3">
    <source>
        <dbReference type="ARBA" id="ARBA00022723"/>
    </source>
</evidence>
<dbReference type="RefSeq" id="WP_174404038.1">
    <property type="nucleotide sequence ID" value="NZ_BLVO01000005.1"/>
</dbReference>
<dbReference type="Proteomes" id="UP000503840">
    <property type="component" value="Unassembled WGS sequence"/>
</dbReference>